<reference evidence="5" key="1">
    <citation type="submission" date="2009-05" db="EMBL/GenBank/DDBJ databases">
        <title>Complete sequence of Tolumonas auensis DSM 9187.</title>
        <authorList>
            <consortium name="US DOE Joint Genome Institute"/>
            <person name="Lucas S."/>
            <person name="Copeland A."/>
            <person name="Lapidus A."/>
            <person name="Glavina del Rio T."/>
            <person name="Tice H."/>
            <person name="Bruce D."/>
            <person name="Goodwin L."/>
            <person name="Pitluck S."/>
            <person name="Chertkov O."/>
            <person name="Brettin T."/>
            <person name="Detter J.C."/>
            <person name="Han C."/>
            <person name="Larimer F."/>
            <person name="Land M."/>
            <person name="Hauser L."/>
            <person name="Kyrpides N."/>
            <person name="Mikhailova N."/>
            <person name="Spring S."/>
            <person name="Beller H."/>
        </authorList>
    </citation>
    <scope>NUCLEOTIDE SEQUENCE [LARGE SCALE GENOMIC DNA]</scope>
    <source>
        <strain evidence="5">DSM 9187 / TA4</strain>
    </source>
</reference>
<evidence type="ECO:0000313" key="4">
    <source>
        <dbReference type="EMBL" id="ACQ94215.1"/>
    </source>
</evidence>
<protein>
    <submittedName>
        <fullName evidence="4">Ig domain protein group 1 domain protein</fullName>
    </submittedName>
</protein>
<feature type="chain" id="PRO_5002940361" evidence="2">
    <location>
        <begin position="22"/>
        <end position="507"/>
    </location>
</feature>
<keyword evidence="2" id="KW-0732">Signal</keyword>
<dbReference type="Gene3D" id="2.60.40.10">
    <property type="entry name" value="Immunoglobulins"/>
    <property type="match status" value="1"/>
</dbReference>
<sequence length="507" mass="52900">MNYRKNMFALLVAGTLLTACGGGGTDISGGSSDSSTGGTTSGSTGTGSTVTVGVAKYIIADTPTPSFQPLINGASSRVTFTVTDVAGNPVADKKVNVAFSSSVSSGYSLSASQFTTNSSGQGSIYVSAGTSPSTVYVKATLNDDSSVSTLSSSVSFGMGVPDSDSFSVSASVYSLDSAAEMDGVSTEINVYAGDKFNHAALDGTKIYAQSNGGQLQGDSSSSGTTPFCTTSAGSCKFNLISSAPRPSNGIVSVIFYTDGEESFKDLNNDGVMNSAEFNPGDFDDIKEPYLDADLSNDYISGEYYWDLDNSGAYTPADGKYHGLACDSALVAAGSCILGTVKIWDRRDFAFSSVKNITPTLERWNGTRWVSATEIDLEITTNYRVLLASTNNDDHALMALPSNSTIAFTSTNGGTPVFGLPSGYTADYVDTTDESIYAVSNLSDISLTKIGNFTSSYPVNQIKPFYFYFNVPEETKNNGNTTGTLTIQITSPGSEAATPVVYTVKDAA</sequence>
<dbReference type="InterPro" id="IPR013783">
    <property type="entry name" value="Ig-like_fold"/>
</dbReference>
<feature type="domain" description="Big-1" evidence="3">
    <location>
        <begin position="54"/>
        <end position="157"/>
    </location>
</feature>
<dbReference type="eggNOG" id="COG2831">
    <property type="taxonomic scope" value="Bacteria"/>
</dbReference>
<dbReference type="PROSITE" id="PS51257">
    <property type="entry name" value="PROKAR_LIPOPROTEIN"/>
    <property type="match status" value="1"/>
</dbReference>
<dbReference type="AlphaFoldDB" id="C4LB12"/>
<gene>
    <name evidence="4" type="ordered locus">Tola_2621</name>
</gene>
<dbReference type="PROSITE" id="PS51127">
    <property type="entry name" value="BIG1"/>
    <property type="match status" value="1"/>
</dbReference>
<dbReference type="RefSeq" id="WP_015879664.1">
    <property type="nucleotide sequence ID" value="NC_012691.1"/>
</dbReference>
<dbReference type="STRING" id="595494.Tola_2621"/>
<evidence type="ECO:0000313" key="5">
    <source>
        <dbReference type="Proteomes" id="UP000009073"/>
    </source>
</evidence>
<dbReference type="SUPFAM" id="SSF49373">
    <property type="entry name" value="Invasin/intimin cell-adhesion fragments"/>
    <property type="match status" value="1"/>
</dbReference>
<dbReference type="Proteomes" id="UP000009073">
    <property type="component" value="Chromosome"/>
</dbReference>
<dbReference type="HOGENOM" id="CLU_537394_0_0_6"/>
<name>C4LB12_TOLAT</name>
<dbReference type="OrthoDB" id="5522233at2"/>
<dbReference type="KEGG" id="tau:Tola_2621"/>
<keyword evidence="5" id="KW-1185">Reference proteome</keyword>
<comment type="similarity">
    <text evidence="1">Belongs to the intimin/invasin family.</text>
</comment>
<proteinExistence type="inferred from homology"/>
<accession>C4LB12</accession>
<organism evidence="4 5">
    <name type="scientific">Tolumonas auensis (strain DSM 9187 / NBRC 110442 / TA 4)</name>
    <dbReference type="NCBI Taxonomy" id="595494"/>
    <lineage>
        <taxon>Bacteria</taxon>
        <taxon>Pseudomonadati</taxon>
        <taxon>Pseudomonadota</taxon>
        <taxon>Gammaproteobacteria</taxon>
        <taxon>Aeromonadales</taxon>
        <taxon>Aeromonadaceae</taxon>
        <taxon>Tolumonas</taxon>
    </lineage>
</organism>
<dbReference type="InterPro" id="IPR008964">
    <property type="entry name" value="Invasin/intimin_cell_adhesion"/>
</dbReference>
<feature type="signal peptide" evidence="2">
    <location>
        <begin position="1"/>
        <end position="21"/>
    </location>
</feature>
<evidence type="ECO:0000259" key="3">
    <source>
        <dbReference type="PROSITE" id="PS51127"/>
    </source>
</evidence>
<reference evidence="4 5" key="2">
    <citation type="journal article" date="2011" name="Stand. Genomic Sci.">
        <title>Complete genome sequence of Tolumonas auensis type strain (TA 4).</title>
        <authorList>
            <person name="Chertkov O."/>
            <person name="Copeland A."/>
            <person name="Lucas S."/>
            <person name="Lapidus A."/>
            <person name="Berry K.W."/>
            <person name="Detter J.C."/>
            <person name="Del Rio T.G."/>
            <person name="Hammon N."/>
            <person name="Dalin E."/>
            <person name="Tice H."/>
            <person name="Pitluck S."/>
            <person name="Richardson P."/>
            <person name="Bruce D."/>
            <person name="Goodwin L."/>
            <person name="Han C."/>
            <person name="Tapia R."/>
            <person name="Saunders E."/>
            <person name="Schmutz J."/>
            <person name="Brettin T."/>
            <person name="Larimer F."/>
            <person name="Land M."/>
            <person name="Hauser L."/>
            <person name="Spring S."/>
            <person name="Rohde M."/>
            <person name="Kyrpides N.C."/>
            <person name="Ivanova N."/>
            <person name="Goker M."/>
            <person name="Beller H.R."/>
            <person name="Klenk H.P."/>
            <person name="Woyke T."/>
        </authorList>
    </citation>
    <scope>NUCLEOTIDE SEQUENCE [LARGE SCALE GENOMIC DNA]</scope>
    <source>
        <strain evidence="5">DSM 9187 / TA4</strain>
    </source>
</reference>
<evidence type="ECO:0000256" key="2">
    <source>
        <dbReference type="SAM" id="SignalP"/>
    </source>
</evidence>
<dbReference type="EMBL" id="CP001616">
    <property type="protein sequence ID" value="ACQ94215.1"/>
    <property type="molecule type" value="Genomic_DNA"/>
</dbReference>
<dbReference type="InterPro" id="IPR003344">
    <property type="entry name" value="Big_1_dom"/>
</dbReference>
<evidence type="ECO:0000256" key="1">
    <source>
        <dbReference type="ARBA" id="ARBA00010116"/>
    </source>
</evidence>